<evidence type="ECO:0000256" key="3">
    <source>
        <dbReference type="SAM" id="Phobius"/>
    </source>
</evidence>
<keyword evidence="3" id="KW-1133">Transmembrane helix</keyword>
<evidence type="ECO:0008006" key="6">
    <source>
        <dbReference type="Google" id="ProtNLM"/>
    </source>
</evidence>
<dbReference type="EMBL" id="OZ037946">
    <property type="protein sequence ID" value="CAL1703586.1"/>
    <property type="molecule type" value="Genomic_DNA"/>
</dbReference>
<feature type="transmembrane region" description="Helical" evidence="3">
    <location>
        <begin position="114"/>
        <end position="132"/>
    </location>
</feature>
<keyword evidence="3" id="KW-0472">Membrane</keyword>
<comment type="similarity">
    <text evidence="2">Belongs to the major facilitator superfamily. Monocarboxylate porter (TC 2.A.1.13) family.</text>
</comment>
<feature type="transmembrane region" description="Helical" evidence="3">
    <location>
        <begin position="172"/>
        <end position="191"/>
    </location>
</feature>
<feature type="transmembrane region" description="Helical" evidence="3">
    <location>
        <begin position="203"/>
        <end position="227"/>
    </location>
</feature>
<feature type="transmembrane region" description="Helical" evidence="3">
    <location>
        <begin position="138"/>
        <end position="160"/>
    </location>
</feature>
<dbReference type="PANTHER" id="PTHR11360:SF234">
    <property type="entry name" value="MFS-TYPE TRANSPORTER DBAD-RELATED"/>
    <property type="match status" value="1"/>
</dbReference>
<dbReference type="InterPro" id="IPR036259">
    <property type="entry name" value="MFS_trans_sf"/>
</dbReference>
<protein>
    <recommendedName>
        <fullName evidence="6">MFS general substrate transporter</fullName>
    </recommendedName>
</protein>
<feature type="transmembrane region" description="Helical" evidence="3">
    <location>
        <begin position="314"/>
        <end position="332"/>
    </location>
</feature>
<feature type="transmembrane region" description="Helical" evidence="3">
    <location>
        <begin position="338"/>
        <end position="356"/>
    </location>
</feature>
<feature type="transmembrane region" description="Helical" evidence="3">
    <location>
        <begin position="43"/>
        <end position="63"/>
    </location>
</feature>
<dbReference type="InterPro" id="IPR050327">
    <property type="entry name" value="Proton-linked_MCT"/>
</dbReference>
<organism evidence="4 5">
    <name type="scientific">Somion occarium</name>
    <dbReference type="NCBI Taxonomy" id="3059160"/>
    <lineage>
        <taxon>Eukaryota</taxon>
        <taxon>Fungi</taxon>
        <taxon>Dikarya</taxon>
        <taxon>Basidiomycota</taxon>
        <taxon>Agaricomycotina</taxon>
        <taxon>Agaricomycetes</taxon>
        <taxon>Polyporales</taxon>
        <taxon>Cerrenaceae</taxon>
        <taxon>Somion</taxon>
    </lineage>
</organism>
<feature type="transmembrane region" description="Helical" evidence="3">
    <location>
        <begin position="284"/>
        <end position="302"/>
    </location>
</feature>
<reference evidence="5" key="1">
    <citation type="submission" date="2024-04" db="EMBL/GenBank/DDBJ databases">
        <authorList>
            <person name="Shaw F."/>
            <person name="Minotto A."/>
        </authorList>
    </citation>
    <scope>NUCLEOTIDE SEQUENCE [LARGE SCALE GENOMIC DNA]</scope>
</reference>
<evidence type="ECO:0000313" key="5">
    <source>
        <dbReference type="Proteomes" id="UP001497453"/>
    </source>
</evidence>
<dbReference type="Pfam" id="PF07690">
    <property type="entry name" value="MFS_1"/>
    <property type="match status" value="1"/>
</dbReference>
<feature type="transmembrane region" description="Helical" evidence="3">
    <location>
        <begin position="83"/>
        <end position="102"/>
    </location>
</feature>
<dbReference type="PANTHER" id="PTHR11360">
    <property type="entry name" value="MONOCARBOXYLATE TRANSPORTER"/>
    <property type="match status" value="1"/>
</dbReference>
<gene>
    <name evidence="4" type="ORF">GFSPODELE1_LOCUS4643</name>
</gene>
<proteinExistence type="inferred from homology"/>
<name>A0ABP1D6U8_9APHY</name>
<comment type="subcellular location">
    <subcellularLocation>
        <location evidence="1">Membrane</location>
        <topology evidence="1">Multi-pass membrane protein</topology>
    </subcellularLocation>
</comment>
<keyword evidence="3" id="KW-0812">Transmembrane</keyword>
<dbReference type="Gene3D" id="1.20.1250.20">
    <property type="entry name" value="MFS general substrate transporter like domains"/>
    <property type="match status" value="2"/>
</dbReference>
<feature type="transmembrane region" description="Helical" evidence="3">
    <location>
        <begin position="247"/>
        <end position="264"/>
    </location>
</feature>
<keyword evidence="5" id="KW-1185">Reference proteome</keyword>
<dbReference type="SUPFAM" id="SSF103473">
    <property type="entry name" value="MFS general substrate transporter"/>
    <property type="match status" value="1"/>
</dbReference>
<evidence type="ECO:0000256" key="2">
    <source>
        <dbReference type="ARBA" id="ARBA00006727"/>
    </source>
</evidence>
<dbReference type="Proteomes" id="UP001497453">
    <property type="component" value="Chromosome 3"/>
</dbReference>
<dbReference type="InterPro" id="IPR011701">
    <property type="entry name" value="MFS"/>
</dbReference>
<accession>A0ABP1D6U8</accession>
<sequence>MSQLSPSREQVVDRSNASLESNDKEITQVTAVDLEADIPDGGLQAWLCVLGGWLISFCTFGYVQSFGVYEDLYVLAGASTPSNVAWIGSFQLFMIFAMGLPAGKLFDAGYFHHLQIAGALLFVFSLFMLSLVDISKFYQIFLSQGVGVGIGCGMMFLPALSVQAHHWKNRRALAMGIVLTGSSFGGIVHPIMHNQLFHGKTGFAWGVRASAFLILGLLVIGNCLMTIRLPPKRNGPKPKFSAIFRDIPYMTASVGTFFVLWGLYFPYFYLQLFVDLHGLSENLAFYTLAILNAASVFGRTIPNLLADKIGKFNVFVPICGMSGVLVFAMFGITNTAGVIVFSILYGFASGAFVSLVPPTMATLAPDITQIGSVLFPSQLSRITQLTLRTRIIGSTWASASSSPPLPTSQVLLSVVPSSETSTNGSKPSSLVGWSCSLERLSIWLVGV</sequence>
<evidence type="ECO:0000256" key="1">
    <source>
        <dbReference type="ARBA" id="ARBA00004141"/>
    </source>
</evidence>
<evidence type="ECO:0000313" key="4">
    <source>
        <dbReference type="EMBL" id="CAL1703586.1"/>
    </source>
</evidence>